<dbReference type="Proteomes" id="UP000054018">
    <property type="component" value="Unassembled WGS sequence"/>
</dbReference>
<dbReference type="GO" id="GO:0003676">
    <property type="term" value="F:nucleic acid binding"/>
    <property type="evidence" value="ECO:0007669"/>
    <property type="project" value="InterPro"/>
</dbReference>
<dbReference type="OrthoDB" id="2266637at2759"/>
<gene>
    <name evidence="2" type="ORF">PISMIDRAFT_632499</name>
</gene>
<proteinExistence type="predicted"/>
<dbReference type="AlphaFoldDB" id="A0A0C9Z6L9"/>
<dbReference type="Gene3D" id="3.30.420.10">
    <property type="entry name" value="Ribonuclease H-like superfamily/Ribonuclease H"/>
    <property type="match status" value="1"/>
</dbReference>
<dbReference type="InterPro" id="IPR036397">
    <property type="entry name" value="RNaseH_sf"/>
</dbReference>
<accession>A0A0C9Z6L9</accession>
<dbReference type="HOGENOM" id="CLU_056788_12_1_1"/>
<evidence type="ECO:0000313" key="2">
    <source>
        <dbReference type="EMBL" id="KIK18062.1"/>
    </source>
</evidence>
<reference evidence="3" key="2">
    <citation type="submission" date="2015-01" db="EMBL/GenBank/DDBJ databases">
        <title>Evolutionary Origins and Diversification of the Mycorrhizal Mutualists.</title>
        <authorList>
            <consortium name="DOE Joint Genome Institute"/>
            <consortium name="Mycorrhizal Genomics Consortium"/>
            <person name="Kohler A."/>
            <person name="Kuo A."/>
            <person name="Nagy L.G."/>
            <person name="Floudas D."/>
            <person name="Copeland A."/>
            <person name="Barry K.W."/>
            <person name="Cichocki N."/>
            <person name="Veneault-Fourrey C."/>
            <person name="LaButti K."/>
            <person name="Lindquist E.A."/>
            <person name="Lipzen A."/>
            <person name="Lundell T."/>
            <person name="Morin E."/>
            <person name="Murat C."/>
            <person name="Riley R."/>
            <person name="Ohm R."/>
            <person name="Sun H."/>
            <person name="Tunlid A."/>
            <person name="Henrissat B."/>
            <person name="Grigoriev I.V."/>
            <person name="Hibbett D.S."/>
            <person name="Martin F."/>
        </authorList>
    </citation>
    <scope>NUCLEOTIDE SEQUENCE [LARGE SCALE GENOMIC DNA]</scope>
    <source>
        <strain evidence="3">441</strain>
    </source>
</reference>
<dbReference type="EMBL" id="KN833813">
    <property type="protein sequence ID" value="KIK18062.1"/>
    <property type="molecule type" value="Genomic_DNA"/>
</dbReference>
<feature type="domain" description="Tc1-like transposase DDE" evidence="1">
    <location>
        <begin position="3"/>
        <end position="33"/>
    </location>
</feature>
<keyword evidence="3" id="KW-1185">Reference proteome</keyword>
<dbReference type="STRING" id="765257.A0A0C9Z6L9"/>
<sequence length="72" mass="8403">MRCEFLPPYSPDLNPIKLAFSAMKHHLRHNGDYARLAMTRLTKQDVYITLLSVLCMITPEDAFSWFLHCGYI</sequence>
<name>A0A0C9Z6L9_9AGAM</name>
<protein>
    <recommendedName>
        <fullName evidence="1">Tc1-like transposase DDE domain-containing protein</fullName>
    </recommendedName>
</protein>
<organism evidence="2 3">
    <name type="scientific">Pisolithus microcarpus 441</name>
    <dbReference type="NCBI Taxonomy" id="765257"/>
    <lineage>
        <taxon>Eukaryota</taxon>
        <taxon>Fungi</taxon>
        <taxon>Dikarya</taxon>
        <taxon>Basidiomycota</taxon>
        <taxon>Agaricomycotina</taxon>
        <taxon>Agaricomycetes</taxon>
        <taxon>Agaricomycetidae</taxon>
        <taxon>Boletales</taxon>
        <taxon>Sclerodermatineae</taxon>
        <taxon>Pisolithaceae</taxon>
        <taxon>Pisolithus</taxon>
    </lineage>
</organism>
<evidence type="ECO:0000313" key="3">
    <source>
        <dbReference type="Proteomes" id="UP000054018"/>
    </source>
</evidence>
<reference evidence="2 3" key="1">
    <citation type="submission" date="2014-04" db="EMBL/GenBank/DDBJ databases">
        <authorList>
            <consortium name="DOE Joint Genome Institute"/>
            <person name="Kuo A."/>
            <person name="Kohler A."/>
            <person name="Costa M.D."/>
            <person name="Nagy L.G."/>
            <person name="Floudas D."/>
            <person name="Copeland A."/>
            <person name="Barry K.W."/>
            <person name="Cichocki N."/>
            <person name="Veneault-Fourrey C."/>
            <person name="LaButti K."/>
            <person name="Lindquist E.A."/>
            <person name="Lipzen A."/>
            <person name="Lundell T."/>
            <person name="Morin E."/>
            <person name="Murat C."/>
            <person name="Sun H."/>
            <person name="Tunlid A."/>
            <person name="Henrissat B."/>
            <person name="Grigoriev I.V."/>
            <person name="Hibbett D.S."/>
            <person name="Martin F."/>
            <person name="Nordberg H.P."/>
            <person name="Cantor M.N."/>
            <person name="Hua S.X."/>
        </authorList>
    </citation>
    <scope>NUCLEOTIDE SEQUENCE [LARGE SCALE GENOMIC DNA]</scope>
    <source>
        <strain evidence="2 3">441</strain>
    </source>
</reference>
<dbReference type="InterPro" id="IPR038717">
    <property type="entry name" value="Tc1-like_DDE_dom"/>
</dbReference>
<evidence type="ECO:0000259" key="1">
    <source>
        <dbReference type="Pfam" id="PF13358"/>
    </source>
</evidence>
<dbReference type="Pfam" id="PF13358">
    <property type="entry name" value="DDE_3"/>
    <property type="match status" value="1"/>
</dbReference>